<evidence type="ECO:0000313" key="7">
    <source>
        <dbReference type="Proteomes" id="UP000054270"/>
    </source>
</evidence>
<comment type="subcellular location">
    <subcellularLocation>
        <location evidence="1">Membrane</location>
        <topology evidence="1">Multi-pass membrane protein</topology>
    </subcellularLocation>
</comment>
<keyword evidence="3 5" id="KW-1133">Transmembrane helix</keyword>
<sequence>MGSQAHNSDLTSPYGYTPTRSVAFVFLALFGISTAIHIGQAIKYRMWFLFLTVILCGAIELLGWSGRLWSTYNVLSQPAFSIEITGTIIAPTPLLAANFVILGRIIRRLGPEYSRLRPRLYTIIFTSSDVISLVVQALGGGVASGANSDSVATTGANIILAGIIIQLVIIVIYGILATEFYVRYTSAESRLTKESIDGAQSTPRAPLTRDIVIMCLALALSTSLLLIRAIYRVAELADGWLGPVMTNQVAFIVLDGVMVVIAMYTINLAHPGRLLKPEPADSDVRENTS</sequence>
<evidence type="ECO:0000256" key="4">
    <source>
        <dbReference type="ARBA" id="ARBA00023136"/>
    </source>
</evidence>
<organism evidence="6 7">
    <name type="scientific">Hypholoma sublateritium (strain FD-334 SS-4)</name>
    <dbReference type="NCBI Taxonomy" id="945553"/>
    <lineage>
        <taxon>Eukaryota</taxon>
        <taxon>Fungi</taxon>
        <taxon>Dikarya</taxon>
        <taxon>Basidiomycota</taxon>
        <taxon>Agaricomycotina</taxon>
        <taxon>Agaricomycetes</taxon>
        <taxon>Agaricomycetidae</taxon>
        <taxon>Agaricales</taxon>
        <taxon>Agaricineae</taxon>
        <taxon>Strophariaceae</taxon>
        <taxon>Hypholoma</taxon>
    </lineage>
</organism>
<evidence type="ECO:0000256" key="2">
    <source>
        <dbReference type="ARBA" id="ARBA00022692"/>
    </source>
</evidence>
<dbReference type="GO" id="GO:0005886">
    <property type="term" value="C:plasma membrane"/>
    <property type="evidence" value="ECO:0007669"/>
    <property type="project" value="TreeGrafter"/>
</dbReference>
<dbReference type="OMA" id="NIFDGAM"/>
<dbReference type="OrthoDB" id="3358017at2759"/>
<feature type="transmembrane region" description="Helical" evidence="5">
    <location>
        <begin position="211"/>
        <end position="231"/>
    </location>
</feature>
<dbReference type="GO" id="GO:0000324">
    <property type="term" value="C:fungal-type vacuole"/>
    <property type="evidence" value="ECO:0007669"/>
    <property type="project" value="TreeGrafter"/>
</dbReference>
<feature type="transmembrane region" description="Helical" evidence="5">
    <location>
        <begin position="20"/>
        <end position="39"/>
    </location>
</feature>
<evidence type="ECO:0000256" key="1">
    <source>
        <dbReference type="ARBA" id="ARBA00004141"/>
    </source>
</evidence>
<evidence type="ECO:0000256" key="3">
    <source>
        <dbReference type="ARBA" id="ARBA00022989"/>
    </source>
</evidence>
<name>A0A0D2P0J5_HYPSF</name>
<keyword evidence="7" id="KW-1185">Reference proteome</keyword>
<dbReference type="InterPro" id="IPR007568">
    <property type="entry name" value="RTA1"/>
</dbReference>
<feature type="transmembrane region" description="Helical" evidence="5">
    <location>
        <begin position="46"/>
        <end position="64"/>
    </location>
</feature>
<protein>
    <recommendedName>
        <fullName evidence="8">RTA1 like protein</fullName>
    </recommendedName>
</protein>
<dbReference type="Pfam" id="PF04479">
    <property type="entry name" value="RTA1"/>
    <property type="match status" value="1"/>
</dbReference>
<dbReference type="PANTHER" id="PTHR31465">
    <property type="entry name" value="PROTEIN RTA1-RELATED"/>
    <property type="match status" value="1"/>
</dbReference>
<dbReference type="EMBL" id="KN817691">
    <property type="protein sequence ID" value="KJA14175.1"/>
    <property type="molecule type" value="Genomic_DNA"/>
</dbReference>
<dbReference type="STRING" id="945553.A0A0D2P0J5"/>
<feature type="transmembrane region" description="Helical" evidence="5">
    <location>
        <begin position="118"/>
        <end position="138"/>
    </location>
</feature>
<accession>A0A0D2P0J5</accession>
<feature type="transmembrane region" description="Helical" evidence="5">
    <location>
        <begin position="158"/>
        <end position="182"/>
    </location>
</feature>
<dbReference type="PANTHER" id="PTHR31465:SF9">
    <property type="entry name" value="SPHINGOID LONG-CHAIN BASE TRANSPORTER RSB1"/>
    <property type="match status" value="1"/>
</dbReference>
<feature type="transmembrane region" description="Helical" evidence="5">
    <location>
        <begin position="84"/>
        <end position="106"/>
    </location>
</feature>
<evidence type="ECO:0008006" key="8">
    <source>
        <dbReference type="Google" id="ProtNLM"/>
    </source>
</evidence>
<dbReference type="Proteomes" id="UP000054270">
    <property type="component" value="Unassembled WGS sequence"/>
</dbReference>
<evidence type="ECO:0000256" key="5">
    <source>
        <dbReference type="SAM" id="Phobius"/>
    </source>
</evidence>
<reference evidence="7" key="1">
    <citation type="submission" date="2014-04" db="EMBL/GenBank/DDBJ databases">
        <title>Evolutionary Origins and Diversification of the Mycorrhizal Mutualists.</title>
        <authorList>
            <consortium name="DOE Joint Genome Institute"/>
            <consortium name="Mycorrhizal Genomics Consortium"/>
            <person name="Kohler A."/>
            <person name="Kuo A."/>
            <person name="Nagy L.G."/>
            <person name="Floudas D."/>
            <person name="Copeland A."/>
            <person name="Barry K.W."/>
            <person name="Cichocki N."/>
            <person name="Veneault-Fourrey C."/>
            <person name="LaButti K."/>
            <person name="Lindquist E.A."/>
            <person name="Lipzen A."/>
            <person name="Lundell T."/>
            <person name="Morin E."/>
            <person name="Murat C."/>
            <person name="Riley R."/>
            <person name="Ohm R."/>
            <person name="Sun H."/>
            <person name="Tunlid A."/>
            <person name="Henrissat B."/>
            <person name="Grigoriev I.V."/>
            <person name="Hibbett D.S."/>
            <person name="Martin F."/>
        </authorList>
    </citation>
    <scope>NUCLEOTIDE SEQUENCE [LARGE SCALE GENOMIC DNA]</scope>
    <source>
        <strain evidence="7">FD-334 SS-4</strain>
    </source>
</reference>
<gene>
    <name evidence="6" type="ORF">HYPSUDRAFT_49380</name>
</gene>
<evidence type="ECO:0000313" key="6">
    <source>
        <dbReference type="EMBL" id="KJA14175.1"/>
    </source>
</evidence>
<keyword evidence="2 5" id="KW-0812">Transmembrane</keyword>
<dbReference type="AlphaFoldDB" id="A0A0D2P0J5"/>
<proteinExistence type="predicted"/>
<keyword evidence="4 5" id="KW-0472">Membrane</keyword>
<feature type="transmembrane region" description="Helical" evidence="5">
    <location>
        <begin position="251"/>
        <end position="269"/>
    </location>
</feature>